<feature type="domain" description="Helicase C-terminal" evidence="9">
    <location>
        <begin position="225"/>
        <end position="386"/>
    </location>
</feature>
<dbReference type="InterPro" id="IPR011545">
    <property type="entry name" value="DEAD/DEAH_box_helicase_dom"/>
</dbReference>
<dbReference type="Gene3D" id="3.40.50.300">
    <property type="entry name" value="P-loop containing nucleotide triphosphate hydrolases"/>
    <property type="match status" value="2"/>
</dbReference>
<evidence type="ECO:0000256" key="3">
    <source>
        <dbReference type="ARBA" id="ARBA00022801"/>
    </source>
</evidence>
<keyword evidence="6" id="KW-0694">RNA-binding</keyword>
<dbReference type="Pfam" id="PF00270">
    <property type="entry name" value="DEAD"/>
    <property type="match status" value="1"/>
</dbReference>
<dbReference type="GO" id="GO:0005524">
    <property type="term" value="F:ATP binding"/>
    <property type="evidence" value="ECO:0007669"/>
    <property type="project" value="UniProtKB-KW"/>
</dbReference>
<evidence type="ECO:0000256" key="7">
    <source>
        <dbReference type="ARBA" id="ARBA00047984"/>
    </source>
</evidence>
<evidence type="ECO:0000256" key="5">
    <source>
        <dbReference type="ARBA" id="ARBA00022840"/>
    </source>
</evidence>
<dbReference type="CDD" id="cd18787">
    <property type="entry name" value="SF2_C_DEAD"/>
    <property type="match status" value="1"/>
</dbReference>
<dbReference type="GO" id="GO:0003723">
    <property type="term" value="F:RNA binding"/>
    <property type="evidence" value="ECO:0007669"/>
    <property type="project" value="UniProtKB-KW"/>
</dbReference>
<dbReference type="InterPro" id="IPR001650">
    <property type="entry name" value="Helicase_C-like"/>
</dbReference>
<keyword evidence="4" id="KW-0347">Helicase</keyword>
<dbReference type="SUPFAM" id="SSF52540">
    <property type="entry name" value="P-loop containing nucleoside triphosphate hydrolases"/>
    <property type="match status" value="1"/>
</dbReference>
<dbReference type="InterPro" id="IPR000629">
    <property type="entry name" value="RNA-helicase_DEAD-box_CS"/>
</dbReference>
<dbReference type="PANTHER" id="PTHR47959:SF1">
    <property type="entry name" value="ATP-DEPENDENT RNA HELICASE DBPA"/>
    <property type="match status" value="1"/>
</dbReference>
<keyword evidence="2" id="KW-0547">Nucleotide-binding</keyword>
<dbReference type="AlphaFoldDB" id="A0A6C0B5U5"/>
<dbReference type="SMART" id="SM00487">
    <property type="entry name" value="DEXDc"/>
    <property type="match status" value="1"/>
</dbReference>
<reference evidence="11" key="1">
    <citation type="journal article" date="2020" name="Nature">
        <title>Giant virus diversity and host interactions through global metagenomics.</title>
        <authorList>
            <person name="Schulz F."/>
            <person name="Roux S."/>
            <person name="Paez-Espino D."/>
            <person name="Jungbluth S."/>
            <person name="Walsh D.A."/>
            <person name="Denef V.J."/>
            <person name="McMahon K.D."/>
            <person name="Konstantinidis K.T."/>
            <person name="Eloe-Fadrosh E.A."/>
            <person name="Kyrpides N.C."/>
            <person name="Woyke T."/>
        </authorList>
    </citation>
    <scope>NUCLEOTIDE SEQUENCE</scope>
    <source>
        <strain evidence="11">GVMAG-M-3300009422-16</strain>
    </source>
</reference>
<evidence type="ECO:0000256" key="4">
    <source>
        <dbReference type="ARBA" id="ARBA00022806"/>
    </source>
</evidence>
<dbReference type="Pfam" id="PF00271">
    <property type="entry name" value="Helicase_C"/>
    <property type="match status" value="1"/>
</dbReference>
<evidence type="ECO:0000259" key="10">
    <source>
        <dbReference type="PROSITE" id="PS51195"/>
    </source>
</evidence>
<evidence type="ECO:0000259" key="8">
    <source>
        <dbReference type="PROSITE" id="PS51192"/>
    </source>
</evidence>
<dbReference type="InterPro" id="IPR014001">
    <property type="entry name" value="Helicase_ATP-bd"/>
</dbReference>
<organism evidence="11">
    <name type="scientific">viral metagenome</name>
    <dbReference type="NCBI Taxonomy" id="1070528"/>
    <lineage>
        <taxon>unclassified sequences</taxon>
        <taxon>metagenomes</taxon>
        <taxon>organismal metagenomes</taxon>
    </lineage>
</organism>
<dbReference type="FunFam" id="3.40.50.300:FF:000849">
    <property type="entry name" value="ATP-dependent RNA helicase DBP5"/>
    <property type="match status" value="1"/>
</dbReference>
<evidence type="ECO:0000313" key="11">
    <source>
        <dbReference type="EMBL" id="QHS86853.1"/>
    </source>
</evidence>
<evidence type="ECO:0000256" key="2">
    <source>
        <dbReference type="ARBA" id="ARBA00022741"/>
    </source>
</evidence>
<feature type="domain" description="Helicase ATP-binding" evidence="8">
    <location>
        <begin position="44"/>
        <end position="214"/>
    </location>
</feature>
<dbReference type="GO" id="GO:0005829">
    <property type="term" value="C:cytosol"/>
    <property type="evidence" value="ECO:0007669"/>
    <property type="project" value="TreeGrafter"/>
</dbReference>
<protein>
    <recommendedName>
        <fullName evidence="1">RNA helicase</fullName>
        <ecNumber evidence="1">3.6.4.13</ecNumber>
    </recommendedName>
</protein>
<dbReference type="PANTHER" id="PTHR47959">
    <property type="entry name" value="ATP-DEPENDENT RNA HELICASE RHLE-RELATED"/>
    <property type="match status" value="1"/>
</dbReference>
<evidence type="ECO:0000259" key="9">
    <source>
        <dbReference type="PROSITE" id="PS51194"/>
    </source>
</evidence>
<proteinExistence type="predicted"/>
<evidence type="ECO:0000256" key="1">
    <source>
        <dbReference type="ARBA" id="ARBA00012552"/>
    </source>
</evidence>
<dbReference type="GO" id="GO:0003724">
    <property type="term" value="F:RNA helicase activity"/>
    <property type="evidence" value="ECO:0007669"/>
    <property type="project" value="UniProtKB-EC"/>
</dbReference>
<sequence length="387" mass="44296">MTTTTEEFYQDIETFDDLDISEDLLRGIYGFGFEIPSAIQRKAILPIIKKRDIIAQAQSGTGKTASFLIGSMARVDKSLNEVQVIIICPNRELANQIKFNFDAFNTYLELTSALIMGGTSVEENFRKLDKGVQVVIGTPGRIYDMMRRYALKTNSLKCFVMDEADEMLSRGFKDQLCDIFRFVSSETQVCLFSATMPDFALEITGKFMNNPLKILVQTDMITLEGIKQYYLGVEQESYKIATLYDLYDRLRIKQTIIFVNSKRKADYLKDQLEAENHVVSVIHASRTQTQRDETMKDFRLGNSRVLIATDIIARGIDVQQVEVVINYDIPKYVETYIHRIGRSGRFGRKGIAINLVTEEEFEKLTKIQNHYRTEITPLPENIKSLIG</sequence>
<comment type="catalytic activity">
    <reaction evidence="7">
        <text>ATP + H2O = ADP + phosphate + H(+)</text>
        <dbReference type="Rhea" id="RHEA:13065"/>
        <dbReference type="ChEBI" id="CHEBI:15377"/>
        <dbReference type="ChEBI" id="CHEBI:15378"/>
        <dbReference type="ChEBI" id="CHEBI:30616"/>
        <dbReference type="ChEBI" id="CHEBI:43474"/>
        <dbReference type="ChEBI" id="CHEBI:456216"/>
        <dbReference type="EC" id="3.6.4.13"/>
    </reaction>
</comment>
<accession>A0A6C0B5U5</accession>
<dbReference type="InterPro" id="IPR050079">
    <property type="entry name" value="DEAD_box_RNA_helicase"/>
</dbReference>
<feature type="domain" description="DEAD-box RNA helicase Q" evidence="10">
    <location>
        <begin position="13"/>
        <end position="41"/>
    </location>
</feature>
<dbReference type="PROSITE" id="PS51192">
    <property type="entry name" value="HELICASE_ATP_BIND_1"/>
    <property type="match status" value="1"/>
</dbReference>
<dbReference type="PROSITE" id="PS00039">
    <property type="entry name" value="DEAD_ATP_HELICASE"/>
    <property type="match status" value="1"/>
</dbReference>
<dbReference type="InterPro" id="IPR014014">
    <property type="entry name" value="RNA_helicase_DEAD_Q_motif"/>
</dbReference>
<dbReference type="GO" id="GO:0016787">
    <property type="term" value="F:hydrolase activity"/>
    <property type="evidence" value="ECO:0007669"/>
    <property type="project" value="UniProtKB-KW"/>
</dbReference>
<name>A0A6C0B5U5_9ZZZZ</name>
<evidence type="ECO:0000256" key="6">
    <source>
        <dbReference type="ARBA" id="ARBA00022884"/>
    </source>
</evidence>
<keyword evidence="3" id="KW-0378">Hydrolase</keyword>
<dbReference type="SMART" id="SM00490">
    <property type="entry name" value="HELICc"/>
    <property type="match status" value="1"/>
</dbReference>
<dbReference type="EC" id="3.6.4.13" evidence="1"/>
<dbReference type="InterPro" id="IPR027417">
    <property type="entry name" value="P-loop_NTPase"/>
</dbReference>
<dbReference type="EMBL" id="MN739063">
    <property type="protein sequence ID" value="QHS86853.1"/>
    <property type="molecule type" value="Genomic_DNA"/>
</dbReference>
<dbReference type="PROSITE" id="PS51194">
    <property type="entry name" value="HELICASE_CTER"/>
    <property type="match status" value="1"/>
</dbReference>
<keyword evidence="5" id="KW-0067">ATP-binding</keyword>
<dbReference type="PROSITE" id="PS51195">
    <property type="entry name" value="Q_MOTIF"/>
    <property type="match status" value="1"/>
</dbReference>